<accession>A0ABU0MWK3</accession>
<evidence type="ECO:0000313" key="2">
    <source>
        <dbReference type="EMBL" id="MDQ0555286.1"/>
    </source>
</evidence>
<evidence type="ECO:0000313" key="3">
    <source>
        <dbReference type="Proteomes" id="UP001232584"/>
    </source>
</evidence>
<organism evidence="2 3">
    <name type="scientific">Paraclostridium ghonii</name>
    <dbReference type="NCBI Taxonomy" id="29358"/>
    <lineage>
        <taxon>Bacteria</taxon>
        <taxon>Bacillati</taxon>
        <taxon>Bacillota</taxon>
        <taxon>Clostridia</taxon>
        <taxon>Peptostreptococcales</taxon>
        <taxon>Peptostreptococcaceae</taxon>
        <taxon>Paraclostridium</taxon>
    </lineage>
</organism>
<keyword evidence="1" id="KW-0175">Coiled coil</keyword>
<gene>
    <name evidence="2" type="ORF">QOZ92_000396</name>
</gene>
<name>A0ABU0MWK3_9FIRM</name>
<sequence length="255" mass="30370">MKYVYTEELNNILNKIYKEMILKIAINNKNIDFSKEDLNKTKKILSSEKVYMGSDMDKFIINCVPIGHEGNLFRVSISKYHNRLHPRFENYKGEPIDDCGYNKFSFLLWEEHMNNLLISDLQGMFSQEDFIDFVNNKLDDCLDELSTKVNKYKNDLIKIEFKNKESLLNTISDMIVDKKLDFEFAHILVDMHKLRDDMYKMSTTFDVYNEFDKLEDDTKYCIINYPKYNSNELVDILIKNHGFKLLNEHCLVKNR</sequence>
<proteinExistence type="predicted"/>
<evidence type="ECO:0000256" key="1">
    <source>
        <dbReference type="SAM" id="Coils"/>
    </source>
</evidence>
<reference evidence="2 3" key="1">
    <citation type="submission" date="2023-07" db="EMBL/GenBank/DDBJ databases">
        <title>Genomic Encyclopedia of Type Strains, Phase IV (KMG-IV): sequencing the most valuable type-strain genomes for metagenomic binning, comparative biology and taxonomic classification.</title>
        <authorList>
            <person name="Goeker M."/>
        </authorList>
    </citation>
    <scope>NUCLEOTIDE SEQUENCE [LARGE SCALE GENOMIC DNA]</scope>
    <source>
        <strain evidence="2 3">DSM 15049</strain>
    </source>
</reference>
<dbReference type="EMBL" id="JAUSWG010000001">
    <property type="protein sequence ID" value="MDQ0555286.1"/>
    <property type="molecule type" value="Genomic_DNA"/>
</dbReference>
<dbReference type="Proteomes" id="UP001232584">
    <property type="component" value="Unassembled WGS sequence"/>
</dbReference>
<protein>
    <submittedName>
        <fullName evidence="2">Uncharacterized protein</fullName>
    </submittedName>
</protein>
<dbReference type="RefSeq" id="WP_307502168.1">
    <property type="nucleotide sequence ID" value="NZ_BAAACE010000026.1"/>
</dbReference>
<keyword evidence="3" id="KW-1185">Reference proteome</keyword>
<comment type="caution">
    <text evidence="2">The sequence shown here is derived from an EMBL/GenBank/DDBJ whole genome shotgun (WGS) entry which is preliminary data.</text>
</comment>
<feature type="coiled-coil region" evidence="1">
    <location>
        <begin position="135"/>
        <end position="162"/>
    </location>
</feature>